<accession>A0A538SFU6</accession>
<dbReference type="Proteomes" id="UP000320184">
    <property type="component" value="Unassembled WGS sequence"/>
</dbReference>
<protein>
    <recommendedName>
        <fullName evidence="5">Redoxin domain-containing protein</fullName>
    </recommendedName>
</protein>
<feature type="compositionally biased region" description="Low complexity" evidence="1">
    <location>
        <begin position="167"/>
        <end position="179"/>
    </location>
</feature>
<evidence type="ECO:0000256" key="2">
    <source>
        <dbReference type="SAM" id="Phobius"/>
    </source>
</evidence>
<gene>
    <name evidence="3" type="ORF">E6K73_08140</name>
</gene>
<organism evidence="3 4">
    <name type="scientific">Eiseniibacteriota bacterium</name>
    <dbReference type="NCBI Taxonomy" id="2212470"/>
    <lineage>
        <taxon>Bacteria</taxon>
        <taxon>Candidatus Eiseniibacteriota</taxon>
    </lineage>
</organism>
<dbReference type="EMBL" id="VBOT01000103">
    <property type="protein sequence ID" value="TMQ50240.1"/>
    <property type="molecule type" value="Genomic_DNA"/>
</dbReference>
<sequence>MNGAQWIVAGCALGGLAALGAAWHLDRARGWETPRWDPGRLVLIRDGRARGASEGGTPGPDPLAAGERWVVAVQPQCPHCRESLSRLVAARARHEDPIEIEALIVDTSRRPRATILGDTGVDRVWWDERNTWRRRWGHRVYGEILVFDPSGNCVRSLPPPLDGGDDPLGPALGVPPDDL</sequence>
<keyword evidence="2" id="KW-0472">Membrane</keyword>
<feature type="transmembrane region" description="Helical" evidence="2">
    <location>
        <begin position="6"/>
        <end position="25"/>
    </location>
</feature>
<keyword evidence="2" id="KW-0812">Transmembrane</keyword>
<proteinExistence type="predicted"/>
<evidence type="ECO:0008006" key="5">
    <source>
        <dbReference type="Google" id="ProtNLM"/>
    </source>
</evidence>
<dbReference type="AlphaFoldDB" id="A0A538SFU6"/>
<reference evidence="3 4" key="1">
    <citation type="journal article" date="2019" name="Nat. Microbiol.">
        <title>Mediterranean grassland soil C-N compound turnover is dependent on rainfall and depth, and is mediated by genomically divergent microorganisms.</title>
        <authorList>
            <person name="Diamond S."/>
            <person name="Andeer P.F."/>
            <person name="Li Z."/>
            <person name="Crits-Christoph A."/>
            <person name="Burstein D."/>
            <person name="Anantharaman K."/>
            <person name="Lane K.R."/>
            <person name="Thomas B.C."/>
            <person name="Pan C."/>
            <person name="Northen T.R."/>
            <person name="Banfield J.F."/>
        </authorList>
    </citation>
    <scope>NUCLEOTIDE SEQUENCE [LARGE SCALE GENOMIC DNA]</scope>
    <source>
        <strain evidence="3">WS_3</strain>
    </source>
</reference>
<evidence type="ECO:0000313" key="3">
    <source>
        <dbReference type="EMBL" id="TMQ50240.1"/>
    </source>
</evidence>
<keyword evidence="2" id="KW-1133">Transmembrane helix</keyword>
<evidence type="ECO:0000256" key="1">
    <source>
        <dbReference type="SAM" id="MobiDB-lite"/>
    </source>
</evidence>
<feature type="region of interest" description="Disordered" evidence="1">
    <location>
        <begin position="156"/>
        <end position="179"/>
    </location>
</feature>
<name>A0A538SFU6_UNCEI</name>
<evidence type="ECO:0000313" key="4">
    <source>
        <dbReference type="Proteomes" id="UP000320184"/>
    </source>
</evidence>
<comment type="caution">
    <text evidence="3">The sequence shown here is derived from an EMBL/GenBank/DDBJ whole genome shotgun (WGS) entry which is preliminary data.</text>
</comment>